<gene>
    <name evidence="1" type="ORF">SLS60_010044</name>
</gene>
<evidence type="ECO:0000313" key="1">
    <source>
        <dbReference type="EMBL" id="KAL1594287.1"/>
    </source>
</evidence>
<evidence type="ECO:0000313" key="2">
    <source>
        <dbReference type="Proteomes" id="UP001521785"/>
    </source>
</evidence>
<dbReference type="EMBL" id="JAKJXO020000017">
    <property type="protein sequence ID" value="KAL1594287.1"/>
    <property type="molecule type" value="Genomic_DNA"/>
</dbReference>
<accession>A0ABR3QQ58</accession>
<name>A0ABR3QQ58_9PLEO</name>
<organism evidence="1 2">
    <name type="scientific">Paraconiothyrium brasiliense</name>
    <dbReference type="NCBI Taxonomy" id="300254"/>
    <lineage>
        <taxon>Eukaryota</taxon>
        <taxon>Fungi</taxon>
        <taxon>Dikarya</taxon>
        <taxon>Ascomycota</taxon>
        <taxon>Pezizomycotina</taxon>
        <taxon>Dothideomycetes</taxon>
        <taxon>Pleosporomycetidae</taxon>
        <taxon>Pleosporales</taxon>
        <taxon>Massarineae</taxon>
        <taxon>Didymosphaeriaceae</taxon>
        <taxon>Paraconiothyrium</taxon>
    </lineage>
</organism>
<keyword evidence="2" id="KW-1185">Reference proteome</keyword>
<comment type="caution">
    <text evidence="1">The sequence shown here is derived from an EMBL/GenBank/DDBJ whole genome shotgun (WGS) entry which is preliminary data.</text>
</comment>
<sequence>MCQFLTKSKSSREPAISTIIRKQTKDFARLWLLFCDRELLRQTARQLDPSLYRNHWLFRNKPGVEFYETQWTTGRHKYPSKLERALLTDNTCMDSVYVTFVTISQRLLALPFVQNVEWITVNPFPRLVLIKEQIIRTEEEIVHEHDCIAIMARDNSRYVLDLSGWQFGYDDYFFTWEEYKVKCMAPGSPTTVRNPVVENRRVAERYHEYPRHLERLQHWKHKVTQAGDRKLRRMTRGIKLSL</sequence>
<reference evidence="1 2" key="1">
    <citation type="submission" date="2024-02" db="EMBL/GenBank/DDBJ databases">
        <title>De novo assembly and annotation of 12 fungi associated with fruit tree decline syndrome in Ontario, Canada.</title>
        <authorList>
            <person name="Sulman M."/>
            <person name="Ellouze W."/>
            <person name="Ilyukhin E."/>
        </authorList>
    </citation>
    <scope>NUCLEOTIDE SEQUENCE [LARGE SCALE GENOMIC DNA]</scope>
    <source>
        <strain evidence="1 2">M42-189</strain>
    </source>
</reference>
<protein>
    <submittedName>
        <fullName evidence="1">Uncharacterized protein</fullName>
    </submittedName>
</protein>
<dbReference type="Proteomes" id="UP001521785">
    <property type="component" value="Unassembled WGS sequence"/>
</dbReference>
<proteinExistence type="predicted"/>